<keyword evidence="1" id="KW-0378">Hydrolase</keyword>
<dbReference type="OrthoDB" id="2392202at2759"/>
<evidence type="ECO:0000256" key="2">
    <source>
        <dbReference type="SAM" id="MobiDB-lite"/>
    </source>
</evidence>
<feature type="domain" description="RNase III" evidence="3">
    <location>
        <begin position="170"/>
        <end position="292"/>
    </location>
</feature>
<dbReference type="HOGENOM" id="CLU_633148_0_0_1"/>
<dbReference type="PROSITE" id="PS50142">
    <property type="entry name" value="RNASE_3_2"/>
    <property type="match status" value="1"/>
</dbReference>
<evidence type="ECO:0000259" key="3">
    <source>
        <dbReference type="PROSITE" id="PS50142"/>
    </source>
</evidence>
<accession>A0A0D0VL32</accession>
<name>A0A0D0VL32_CRYGA</name>
<reference evidence="4" key="1">
    <citation type="submission" date="2015-01" db="EMBL/GenBank/DDBJ databases">
        <title>The Genome Sequence of Cryptococcus gattii CA1280.</title>
        <authorList>
            <consortium name="The Broad Institute Genomics Platform"/>
            <person name="Cuomo C."/>
            <person name="Litvintseva A."/>
            <person name="Chen Y."/>
            <person name="Heitman J."/>
            <person name="Sun S."/>
            <person name="Springer D."/>
            <person name="Dromer F."/>
            <person name="Young S."/>
            <person name="Zeng Q."/>
            <person name="Gargeya S."/>
            <person name="Abouelleil A."/>
            <person name="Alvarado L."/>
            <person name="Chapman S.B."/>
            <person name="Gainer-Dewar J."/>
            <person name="Goldberg J."/>
            <person name="Griggs A."/>
            <person name="Gujja S."/>
            <person name="Hansen M."/>
            <person name="Howarth C."/>
            <person name="Imamovic A."/>
            <person name="Larimer J."/>
            <person name="Murphy C."/>
            <person name="Naylor J."/>
            <person name="Pearson M."/>
            <person name="Priest M."/>
            <person name="Roberts A."/>
            <person name="Saif S."/>
            <person name="Shea T."/>
            <person name="Sykes S."/>
            <person name="Wortman J."/>
            <person name="Nusbaum C."/>
            <person name="Birren B."/>
        </authorList>
    </citation>
    <scope>NUCLEOTIDE SEQUENCE [LARGE SCALE GENOMIC DNA]</scope>
    <source>
        <strain evidence="4">CA1280</strain>
    </source>
</reference>
<dbReference type="SMART" id="SM00535">
    <property type="entry name" value="RIBOc"/>
    <property type="match status" value="1"/>
</dbReference>
<dbReference type="InterPro" id="IPR000999">
    <property type="entry name" value="RNase_III_dom"/>
</dbReference>
<dbReference type="GO" id="GO:0006396">
    <property type="term" value="P:RNA processing"/>
    <property type="evidence" value="ECO:0007669"/>
    <property type="project" value="InterPro"/>
</dbReference>
<dbReference type="EMBL" id="KN847987">
    <property type="protein sequence ID" value="KIR45665.1"/>
    <property type="molecule type" value="Genomic_DNA"/>
</dbReference>
<feature type="compositionally biased region" description="Low complexity" evidence="2">
    <location>
        <begin position="60"/>
        <end position="69"/>
    </location>
</feature>
<dbReference type="InterPro" id="IPR036389">
    <property type="entry name" value="RNase_III_sf"/>
</dbReference>
<dbReference type="SUPFAM" id="SSF69065">
    <property type="entry name" value="RNase III domain-like"/>
    <property type="match status" value="1"/>
</dbReference>
<sequence length="433" mass="48172">MLRTIQTALRRGTFHTTATTCTPAVLRTPSPALLSLSCHFSLLCKHLQPQRSTRFKLSKAPKATKSPKSPKLPKAPKQSKAGKPYKTRKPIKPPKVSAPPDTQITIELPISAEIPASPKYPTAPKHSSSSRHPPFDKLVIMVRAADVVNRMEMPEELPDFPLPPLPDIYDRELLRQVFTHTSYVGAMKQSALFDKEAFHHDNEKLEHVGDALLGCIVTCLLHDLYPNLNPGNATEMKAICVCNQTLSQLSRRYKMPERLITDVNATEVLKNGTKTTANIFEAYVAGLHYSYLKHGNTKDVDGGDGPKTHGQGLEHLQEWLRPLFEPIAEWVLGYMKKEQERLEAETAVKAGSMDTDLDDLANGASGKLNELFISCGAGMPVYTYEPWGVDMWKAIVIARNRDGKEWQGEATRTKKKQAATVAAYKVLMQLEVV</sequence>
<organism evidence="4">
    <name type="scientific">Cryptococcus bacillisporus CA1280</name>
    <dbReference type="NCBI Taxonomy" id="1296109"/>
    <lineage>
        <taxon>Eukaryota</taxon>
        <taxon>Fungi</taxon>
        <taxon>Dikarya</taxon>
        <taxon>Basidiomycota</taxon>
        <taxon>Agaricomycotina</taxon>
        <taxon>Tremellomycetes</taxon>
        <taxon>Tremellales</taxon>
        <taxon>Cryptococcaceae</taxon>
        <taxon>Cryptococcus</taxon>
        <taxon>Cryptococcus gattii species complex</taxon>
    </lineage>
</organism>
<feature type="compositionally biased region" description="Basic residues" evidence="2">
    <location>
        <begin position="83"/>
        <end position="92"/>
    </location>
</feature>
<dbReference type="Pfam" id="PF00636">
    <property type="entry name" value="Ribonuclease_3"/>
    <property type="match status" value="1"/>
</dbReference>
<gene>
    <name evidence="4" type="ORF">I312_05020</name>
</gene>
<dbReference type="CDD" id="cd00593">
    <property type="entry name" value="RIBOc"/>
    <property type="match status" value="1"/>
</dbReference>
<evidence type="ECO:0000256" key="1">
    <source>
        <dbReference type="ARBA" id="ARBA00022801"/>
    </source>
</evidence>
<dbReference type="AlphaFoldDB" id="A0A0D0VL32"/>
<proteinExistence type="predicted"/>
<dbReference type="GO" id="GO:0004525">
    <property type="term" value="F:ribonuclease III activity"/>
    <property type="evidence" value="ECO:0007669"/>
    <property type="project" value="InterPro"/>
</dbReference>
<dbReference type="SUPFAM" id="SSF54768">
    <property type="entry name" value="dsRNA-binding domain-like"/>
    <property type="match status" value="1"/>
</dbReference>
<dbReference type="PANTHER" id="PTHR14950:SF37">
    <property type="entry name" value="ENDORIBONUCLEASE DICER"/>
    <property type="match status" value="1"/>
</dbReference>
<protein>
    <submittedName>
        <fullName evidence="4">Ribonuclease III</fullName>
    </submittedName>
</protein>
<dbReference type="PANTHER" id="PTHR14950">
    <property type="entry name" value="DICER-RELATED"/>
    <property type="match status" value="1"/>
</dbReference>
<feature type="region of interest" description="Disordered" evidence="2">
    <location>
        <begin position="53"/>
        <end position="101"/>
    </location>
</feature>
<dbReference type="Gene3D" id="1.10.1520.10">
    <property type="entry name" value="Ribonuclease III domain"/>
    <property type="match status" value="1"/>
</dbReference>
<evidence type="ECO:0000313" key="4">
    <source>
        <dbReference type="EMBL" id="KIR45665.1"/>
    </source>
</evidence>